<feature type="binding site" evidence="1">
    <location>
        <position position="41"/>
    </location>
    <ligand>
        <name>substrate</name>
    </ligand>
</feature>
<dbReference type="HAMAP" id="MF_00336">
    <property type="entry name" value="BioD"/>
    <property type="match status" value="1"/>
</dbReference>
<comment type="catalytic activity">
    <reaction evidence="1">
        <text>(7R,8S)-7,8-diammoniononanoate + CO2 + ATP = (4R,5S)-dethiobiotin + ADP + phosphate + 3 H(+)</text>
        <dbReference type="Rhea" id="RHEA:15805"/>
        <dbReference type="ChEBI" id="CHEBI:15378"/>
        <dbReference type="ChEBI" id="CHEBI:16526"/>
        <dbReference type="ChEBI" id="CHEBI:30616"/>
        <dbReference type="ChEBI" id="CHEBI:43474"/>
        <dbReference type="ChEBI" id="CHEBI:149469"/>
        <dbReference type="ChEBI" id="CHEBI:149473"/>
        <dbReference type="ChEBI" id="CHEBI:456216"/>
        <dbReference type="EC" id="6.3.3.3"/>
    </reaction>
</comment>
<keyword evidence="1" id="KW-0547">Nucleotide-binding</keyword>
<evidence type="ECO:0000313" key="2">
    <source>
        <dbReference type="EMBL" id="KAA0021025.1"/>
    </source>
</evidence>
<dbReference type="GO" id="GO:0000287">
    <property type="term" value="F:magnesium ion binding"/>
    <property type="evidence" value="ECO:0007669"/>
    <property type="project" value="UniProtKB-UniRule"/>
</dbReference>
<keyword evidence="1" id="KW-0963">Cytoplasm</keyword>
<name>A0A5A7S904_9NOCA</name>
<feature type="binding site" evidence="1">
    <location>
        <position position="50"/>
    </location>
    <ligand>
        <name>ATP</name>
        <dbReference type="ChEBI" id="CHEBI:30616"/>
    </ligand>
</feature>
<protein>
    <recommendedName>
        <fullName evidence="1">ATP-dependent dethiobiotin synthetase BioD</fullName>
        <ecNumber evidence="1">6.3.3.3</ecNumber>
    </recommendedName>
    <alternativeName>
        <fullName evidence="1">DTB synthetase</fullName>
        <shortName evidence="1">DTBS</shortName>
    </alternativeName>
    <alternativeName>
        <fullName evidence="1">Dethiobiotin synthase</fullName>
    </alternativeName>
</protein>
<keyword evidence="1" id="KW-0460">Magnesium</keyword>
<dbReference type="OrthoDB" id="9802610at2"/>
<dbReference type="AlphaFoldDB" id="A0A5A7S904"/>
<feature type="binding site" evidence="1">
    <location>
        <begin position="12"/>
        <end position="17"/>
    </location>
    <ligand>
        <name>ATP</name>
        <dbReference type="ChEBI" id="CHEBI:30616"/>
    </ligand>
</feature>
<keyword evidence="1 2" id="KW-0436">Ligase</keyword>
<keyword evidence="1" id="KW-0067">ATP-binding</keyword>
<feature type="binding site" evidence="1">
    <location>
        <position position="109"/>
    </location>
    <ligand>
        <name>Mg(2+)</name>
        <dbReference type="ChEBI" id="CHEBI:18420"/>
    </ligand>
</feature>
<evidence type="ECO:0000313" key="3">
    <source>
        <dbReference type="Proteomes" id="UP000322244"/>
    </source>
</evidence>
<dbReference type="Pfam" id="PF13500">
    <property type="entry name" value="AAA_26"/>
    <property type="match status" value="1"/>
</dbReference>
<dbReference type="EC" id="6.3.3.3" evidence="1"/>
<feature type="binding site" evidence="1">
    <location>
        <begin position="169"/>
        <end position="170"/>
    </location>
    <ligand>
        <name>ATP</name>
        <dbReference type="ChEBI" id="CHEBI:30616"/>
    </ligand>
</feature>
<sequence length="230" mass="23512">MTVLVVTGTSTDVGKTVVTAALAAIADRADRRVAVCKPGQTGVAPGDSGDLSEIARLSGVDRTLELARYPEPLAPDTAARRSGLPPLTLDGVVDAVRELDADNDLTLVEGAGGLLVRLGENFTLADVAGALAAPVVVVASASLGTLNHSELTVRALAAEGLDCTGLVIGSWPARPDLAQQCNITDLPRVCGVDLVGSVPAGSGALARSAFRSEAPRWFDSSWSAVHLIGR</sequence>
<dbReference type="PANTHER" id="PTHR43210">
    <property type="entry name" value="DETHIOBIOTIN SYNTHETASE"/>
    <property type="match status" value="1"/>
</dbReference>
<feature type="active site" evidence="1">
    <location>
        <position position="37"/>
    </location>
</feature>
<gene>
    <name evidence="1 2" type="primary">bioD</name>
    <name evidence="2" type="ORF">FOY51_20570</name>
</gene>
<feature type="binding site" evidence="1">
    <location>
        <begin position="109"/>
        <end position="112"/>
    </location>
    <ligand>
        <name>ATP</name>
        <dbReference type="ChEBI" id="CHEBI:30616"/>
    </ligand>
</feature>
<keyword evidence="1" id="KW-0093">Biotin biosynthesis</keyword>
<feature type="binding site" evidence="1">
    <location>
        <position position="16"/>
    </location>
    <ligand>
        <name>Mg(2+)</name>
        <dbReference type="ChEBI" id="CHEBI:18420"/>
    </ligand>
</feature>
<comment type="caution">
    <text evidence="2">The sequence shown here is derived from an EMBL/GenBank/DDBJ whole genome shotgun (WGS) entry which is preliminary data.</text>
</comment>
<feature type="binding site" evidence="1">
    <location>
        <position position="50"/>
    </location>
    <ligand>
        <name>Mg(2+)</name>
        <dbReference type="ChEBI" id="CHEBI:18420"/>
    </ligand>
</feature>
<proteinExistence type="inferred from homology"/>
<dbReference type="NCBIfam" id="TIGR00347">
    <property type="entry name" value="bioD"/>
    <property type="match status" value="1"/>
</dbReference>
<dbReference type="CDD" id="cd03109">
    <property type="entry name" value="DTBS"/>
    <property type="match status" value="1"/>
</dbReference>
<comment type="similarity">
    <text evidence="1">Belongs to the dethiobiotin synthetase family.</text>
</comment>
<reference evidence="2 3" key="1">
    <citation type="submission" date="2019-07" db="EMBL/GenBank/DDBJ databases">
        <title>Rhodococcus cavernicolus sp. nov., isolated from a cave.</title>
        <authorList>
            <person name="Lee S.D."/>
        </authorList>
    </citation>
    <scope>NUCLEOTIDE SEQUENCE [LARGE SCALE GENOMIC DNA]</scope>
    <source>
        <strain evidence="2 3">C1-24</strain>
    </source>
</reference>
<comment type="subcellular location">
    <subcellularLocation>
        <location evidence="1">Cytoplasm</location>
    </subcellularLocation>
</comment>
<comment type="subunit">
    <text evidence="1">Homodimer.</text>
</comment>
<feature type="binding site" evidence="1">
    <location>
        <begin position="199"/>
        <end position="201"/>
    </location>
    <ligand>
        <name>ATP</name>
        <dbReference type="ChEBI" id="CHEBI:30616"/>
    </ligand>
</feature>
<dbReference type="GO" id="GO:0005524">
    <property type="term" value="F:ATP binding"/>
    <property type="evidence" value="ECO:0007669"/>
    <property type="project" value="UniProtKB-UniRule"/>
</dbReference>
<comment type="pathway">
    <text evidence="1">Cofactor biosynthesis; biotin biosynthesis; biotin from 7,8-diaminononanoate: step 1/2.</text>
</comment>
<evidence type="ECO:0000256" key="1">
    <source>
        <dbReference type="HAMAP-Rule" id="MF_00336"/>
    </source>
</evidence>
<dbReference type="GO" id="GO:0005829">
    <property type="term" value="C:cytosol"/>
    <property type="evidence" value="ECO:0007669"/>
    <property type="project" value="TreeGrafter"/>
</dbReference>
<dbReference type="Proteomes" id="UP000322244">
    <property type="component" value="Unassembled WGS sequence"/>
</dbReference>
<accession>A0A5A7S904</accession>
<dbReference type="Gene3D" id="3.40.50.300">
    <property type="entry name" value="P-loop containing nucleotide triphosphate hydrolases"/>
    <property type="match status" value="1"/>
</dbReference>
<comment type="function">
    <text evidence="1">Catalyzes a mechanistically unusual reaction, the ATP-dependent insertion of CO2 between the N7 and N8 nitrogen atoms of 7,8-diaminopelargonic acid (DAPA, also called 7,8-diammoniononanoate) to form a ureido ring.</text>
</comment>
<dbReference type="SUPFAM" id="SSF52540">
    <property type="entry name" value="P-loop containing nucleoside triphosphate hydrolases"/>
    <property type="match status" value="1"/>
</dbReference>
<dbReference type="InterPro" id="IPR027417">
    <property type="entry name" value="P-loop_NTPase"/>
</dbReference>
<dbReference type="PIRSF" id="PIRSF006755">
    <property type="entry name" value="DTB_synth"/>
    <property type="match status" value="1"/>
</dbReference>
<dbReference type="InterPro" id="IPR004472">
    <property type="entry name" value="DTB_synth_BioD"/>
</dbReference>
<dbReference type="GO" id="GO:0009102">
    <property type="term" value="P:biotin biosynthetic process"/>
    <property type="evidence" value="ECO:0007669"/>
    <property type="project" value="UniProtKB-UniRule"/>
</dbReference>
<dbReference type="GO" id="GO:0004141">
    <property type="term" value="F:dethiobiotin synthase activity"/>
    <property type="evidence" value="ECO:0007669"/>
    <property type="project" value="UniProtKB-UniRule"/>
</dbReference>
<dbReference type="RefSeq" id="WP_149432144.1">
    <property type="nucleotide sequence ID" value="NZ_VLNY01000012.1"/>
</dbReference>
<dbReference type="PANTHER" id="PTHR43210:SF5">
    <property type="entry name" value="DETHIOBIOTIN SYNTHETASE"/>
    <property type="match status" value="1"/>
</dbReference>
<comment type="caution">
    <text evidence="1">Lacks conserved residue(s) required for the propagation of feature annotation.</text>
</comment>
<keyword evidence="3" id="KW-1185">Reference proteome</keyword>
<dbReference type="UniPathway" id="UPA00078">
    <property type="reaction ID" value="UER00161"/>
</dbReference>
<dbReference type="EMBL" id="VLNY01000012">
    <property type="protein sequence ID" value="KAA0021025.1"/>
    <property type="molecule type" value="Genomic_DNA"/>
</dbReference>
<keyword evidence="1" id="KW-0479">Metal-binding</keyword>
<organism evidence="2 3">
    <name type="scientific">Antrihabitans cavernicola</name>
    <dbReference type="NCBI Taxonomy" id="2495913"/>
    <lineage>
        <taxon>Bacteria</taxon>
        <taxon>Bacillati</taxon>
        <taxon>Actinomycetota</taxon>
        <taxon>Actinomycetes</taxon>
        <taxon>Mycobacteriales</taxon>
        <taxon>Nocardiaceae</taxon>
        <taxon>Antrihabitans</taxon>
    </lineage>
</organism>
<comment type="cofactor">
    <cofactor evidence="1">
        <name>Mg(2+)</name>
        <dbReference type="ChEBI" id="CHEBI:18420"/>
    </cofactor>
</comment>